<accession>W2S068</accession>
<dbReference type="InParanoid" id="W2S068"/>
<dbReference type="eggNOG" id="KOG3080">
    <property type="taxonomic scope" value="Eukaryota"/>
</dbReference>
<feature type="region of interest" description="Disordered" evidence="6">
    <location>
        <begin position="237"/>
        <end position="392"/>
    </location>
</feature>
<evidence type="ECO:0000313" key="7">
    <source>
        <dbReference type="EMBL" id="ETN41985.1"/>
    </source>
</evidence>
<evidence type="ECO:0000256" key="4">
    <source>
        <dbReference type="ARBA" id="ARBA00023054"/>
    </source>
</evidence>
<feature type="region of interest" description="Disordered" evidence="6">
    <location>
        <begin position="1"/>
        <end position="144"/>
    </location>
</feature>
<evidence type="ECO:0000256" key="6">
    <source>
        <dbReference type="SAM" id="MobiDB-lite"/>
    </source>
</evidence>
<evidence type="ECO:0000313" key="8">
    <source>
        <dbReference type="Proteomes" id="UP000030752"/>
    </source>
</evidence>
<keyword evidence="3" id="KW-0690">Ribosome biogenesis</keyword>
<evidence type="ECO:0000256" key="1">
    <source>
        <dbReference type="ARBA" id="ARBA00004604"/>
    </source>
</evidence>
<dbReference type="Proteomes" id="UP000030752">
    <property type="component" value="Unassembled WGS sequence"/>
</dbReference>
<organism evidence="7 8">
    <name type="scientific">Cyphellophora europaea (strain CBS 101466)</name>
    <name type="common">Phialophora europaea</name>
    <dbReference type="NCBI Taxonomy" id="1220924"/>
    <lineage>
        <taxon>Eukaryota</taxon>
        <taxon>Fungi</taxon>
        <taxon>Dikarya</taxon>
        <taxon>Ascomycota</taxon>
        <taxon>Pezizomycotina</taxon>
        <taxon>Eurotiomycetes</taxon>
        <taxon>Chaetothyriomycetidae</taxon>
        <taxon>Chaetothyriales</taxon>
        <taxon>Cyphellophoraceae</taxon>
        <taxon>Cyphellophora</taxon>
    </lineage>
</organism>
<keyword evidence="4" id="KW-0175">Coiled coil</keyword>
<feature type="compositionally biased region" description="Basic and acidic residues" evidence="6">
    <location>
        <begin position="79"/>
        <end position="93"/>
    </location>
</feature>
<dbReference type="HOGENOM" id="CLU_036007_2_0_1"/>
<evidence type="ECO:0000256" key="2">
    <source>
        <dbReference type="ARBA" id="ARBA00007336"/>
    </source>
</evidence>
<keyword evidence="8" id="KW-1185">Reference proteome</keyword>
<evidence type="ECO:0008006" key="9">
    <source>
        <dbReference type="Google" id="ProtNLM"/>
    </source>
</evidence>
<dbReference type="GO" id="GO:0034399">
    <property type="term" value="C:nuclear periphery"/>
    <property type="evidence" value="ECO:0007669"/>
    <property type="project" value="EnsemblFungi"/>
</dbReference>
<protein>
    <recommendedName>
        <fullName evidence="9">rRNA-processing protein EBP2</fullName>
    </recommendedName>
</protein>
<gene>
    <name evidence="7" type="ORF">HMPREF1541_03924</name>
</gene>
<dbReference type="GO" id="GO:0006364">
    <property type="term" value="P:rRNA processing"/>
    <property type="evidence" value="ECO:0007669"/>
    <property type="project" value="EnsemblFungi"/>
</dbReference>
<evidence type="ECO:0000256" key="3">
    <source>
        <dbReference type="ARBA" id="ARBA00022517"/>
    </source>
</evidence>
<feature type="compositionally biased region" description="Basic residues" evidence="6">
    <location>
        <begin position="372"/>
        <end position="392"/>
    </location>
</feature>
<dbReference type="GO" id="GO:0005730">
    <property type="term" value="C:nucleolus"/>
    <property type="evidence" value="ECO:0007669"/>
    <property type="project" value="UniProtKB-SubCell"/>
</dbReference>
<sequence>MVKKSKLLAALDAHKGRDYEAEKRKKALKAGEKAKKEKVERKLQQMQEEQDAAIDSVPALNADKAAIRDNSSGEEGDVDGVHLDAEDAAEHLSDSANEEDEDEDDDEDDDDEDDEDEDVALSDLSDEDKEDTVPHQRLTINNGPALLASQSRIALLRKHPRKEKAPFHIHNSLISSMPAVSASVTDPNDDLLREQEFYKVARAAALEARSLLKKEDVPFTRPSDYFAEMVKSEGHMERIHKKQYDDAAQRKGREEARRQRDAKKFGKQVQVAKEQERAKLKRETLDKIKDLKRKRKGNPSEATREGDGDMFDVDVEAAPKQSRTGRDRDGSGSNAKRQKKDSKFGFGGKKRFSKSGDAESSADMRGFSSAKMKGKGGGAKKRPGKSRRAAGR</sequence>
<dbReference type="EMBL" id="KB822719">
    <property type="protein sequence ID" value="ETN41985.1"/>
    <property type="molecule type" value="Genomic_DNA"/>
</dbReference>
<evidence type="ECO:0000256" key="5">
    <source>
        <dbReference type="ARBA" id="ARBA00023242"/>
    </source>
</evidence>
<feature type="compositionally biased region" description="Acidic residues" evidence="6">
    <location>
        <begin position="96"/>
        <end position="130"/>
    </location>
</feature>
<dbReference type="STRING" id="1220924.W2S068"/>
<proteinExistence type="inferred from homology"/>
<dbReference type="GO" id="GO:0000280">
    <property type="term" value="P:nuclear division"/>
    <property type="evidence" value="ECO:0007669"/>
    <property type="project" value="EnsemblFungi"/>
</dbReference>
<dbReference type="PANTHER" id="PTHR13028:SF0">
    <property type="entry name" value="RRNA-PROCESSING PROTEIN EBP2-RELATED"/>
    <property type="match status" value="1"/>
</dbReference>
<dbReference type="RefSeq" id="XP_008716494.1">
    <property type="nucleotide sequence ID" value="XM_008718272.1"/>
</dbReference>
<dbReference type="GO" id="GO:0030687">
    <property type="term" value="C:preribosome, large subunit precursor"/>
    <property type="evidence" value="ECO:0007669"/>
    <property type="project" value="EnsemblFungi"/>
</dbReference>
<dbReference type="GO" id="GO:0042802">
    <property type="term" value="F:identical protein binding"/>
    <property type="evidence" value="ECO:0007669"/>
    <property type="project" value="EnsemblFungi"/>
</dbReference>
<dbReference type="FunCoup" id="W2S068">
    <property type="interactions" value="333"/>
</dbReference>
<dbReference type="GeneID" id="19971263"/>
<dbReference type="Pfam" id="PF05890">
    <property type="entry name" value="Ebp2"/>
    <property type="match status" value="1"/>
</dbReference>
<feature type="compositionally biased region" description="Basic and acidic residues" evidence="6">
    <location>
        <begin position="273"/>
        <end position="289"/>
    </location>
</feature>
<feature type="compositionally biased region" description="Basic and acidic residues" evidence="6">
    <location>
        <begin position="237"/>
        <end position="264"/>
    </location>
</feature>
<feature type="compositionally biased region" description="Basic and acidic residues" evidence="6">
    <location>
        <begin position="12"/>
        <end position="43"/>
    </location>
</feature>
<reference evidence="7 8" key="1">
    <citation type="submission" date="2013-03" db="EMBL/GenBank/DDBJ databases">
        <title>The Genome Sequence of Phialophora europaea CBS 101466.</title>
        <authorList>
            <consortium name="The Broad Institute Genomics Platform"/>
            <person name="Cuomo C."/>
            <person name="de Hoog S."/>
            <person name="Gorbushina A."/>
            <person name="Walker B."/>
            <person name="Young S.K."/>
            <person name="Zeng Q."/>
            <person name="Gargeya S."/>
            <person name="Fitzgerald M."/>
            <person name="Haas B."/>
            <person name="Abouelleil A."/>
            <person name="Allen A.W."/>
            <person name="Alvarado L."/>
            <person name="Arachchi H.M."/>
            <person name="Berlin A.M."/>
            <person name="Chapman S.B."/>
            <person name="Gainer-Dewar J."/>
            <person name="Goldberg J."/>
            <person name="Griggs A."/>
            <person name="Gujja S."/>
            <person name="Hansen M."/>
            <person name="Howarth C."/>
            <person name="Imamovic A."/>
            <person name="Ireland A."/>
            <person name="Larimer J."/>
            <person name="McCowan C."/>
            <person name="Murphy C."/>
            <person name="Pearson M."/>
            <person name="Poon T.W."/>
            <person name="Priest M."/>
            <person name="Roberts A."/>
            <person name="Saif S."/>
            <person name="Shea T."/>
            <person name="Sisk P."/>
            <person name="Sykes S."/>
            <person name="Wortman J."/>
            <person name="Nusbaum C."/>
            <person name="Birren B."/>
        </authorList>
    </citation>
    <scope>NUCLEOTIDE SEQUENCE [LARGE SCALE GENOMIC DNA]</scope>
    <source>
        <strain evidence="7 8">CBS 101466</strain>
    </source>
</reference>
<comment type="subcellular location">
    <subcellularLocation>
        <location evidence="1">Nucleus</location>
        <location evidence="1">Nucleolus</location>
    </subcellularLocation>
</comment>
<name>W2S068_CYPE1</name>
<dbReference type="AlphaFoldDB" id="W2S068"/>
<dbReference type="InterPro" id="IPR008610">
    <property type="entry name" value="Ebp2"/>
</dbReference>
<dbReference type="GO" id="GO:0042273">
    <property type="term" value="P:ribosomal large subunit biogenesis"/>
    <property type="evidence" value="ECO:0007669"/>
    <property type="project" value="TreeGrafter"/>
</dbReference>
<dbReference type="PANTHER" id="PTHR13028">
    <property type="entry name" value="RRNA PROCESSING PROTEIN EBNA1-BINDING PROTEIN-RELATED"/>
    <property type="match status" value="1"/>
</dbReference>
<dbReference type="VEuPathDB" id="FungiDB:HMPREF1541_03924"/>
<dbReference type="OrthoDB" id="443772at2759"/>
<comment type="similarity">
    <text evidence="2">Belongs to the EBP2 family.</text>
</comment>
<keyword evidence="5" id="KW-0539">Nucleus</keyword>